<organism evidence="2 3">
    <name type="scientific">Kiloniella antarctica</name>
    <dbReference type="NCBI Taxonomy" id="1550907"/>
    <lineage>
        <taxon>Bacteria</taxon>
        <taxon>Pseudomonadati</taxon>
        <taxon>Pseudomonadota</taxon>
        <taxon>Alphaproteobacteria</taxon>
        <taxon>Rhodospirillales</taxon>
        <taxon>Kiloniellaceae</taxon>
        <taxon>Kiloniella</taxon>
    </lineage>
</organism>
<reference evidence="3" key="1">
    <citation type="journal article" date="2019" name="Int. J. Syst. Evol. Microbiol.">
        <title>The Global Catalogue of Microorganisms (GCM) 10K type strain sequencing project: providing services to taxonomists for standard genome sequencing and annotation.</title>
        <authorList>
            <consortium name="The Broad Institute Genomics Platform"/>
            <consortium name="The Broad Institute Genome Sequencing Center for Infectious Disease"/>
            <person name="Wu L."/>
            <person name="Ma J."/>
        </authorList>
    </citation>
    <scope>NUCLEOTIDE SEQUENCE [LARGE SCALE GENOMIC DNA]</scope>
    <source>
        <strain evidence="3">CGMCC 4.7192</strain>
    </source>
</reference>
<keyword evidence="3" id="KW-1185">Reference proteome</keyword>
<sequence>MVLGKEIPRIDELAKGISAGVFHALIRMGYGFDAQDVSEVSAGLACLASSYLEVTSNKGKTFRVSSQTVADFIKGLLARRLAGELDALPSEGVIFERMDITAQEKMRQKVISEAYRVCDLSLEKVTEMNLDVFLRANNFTALHAVTASHAARLVLPYVSDHEGFVR</sequence>
<dbReference type="InterPro" id="IPR025337">
    <property type="entry name" value="Questin_oxidase-like"/>
</dbReference>
<proteinExistence type="predicted"/>
<comment type="caution">
    <text evidence="2">The sequence shown here is derived from an EMBL/GenBank/DDBJ whole genome shotgun (WGS) entry which is preliminary data.</text>
</comment>
<evidence type="ECO:0000313" key="2">
    <source>
        <dbReference type="EMBL" id="MFD2206284.1"/>
    </source>
</evidence>
<dbReference type="Proteomes" id="UP001597294">
    <property type="component" value="Unassembled WGS sequence"/>
</dbReference>
<evidence type="ECO:0000313" key="3">
    <source>
        <dbReference type="Proteomes" id="UP001597294"/>
    </source>
</evidence>
<accession>A0ABW5BKV6</accession>
<dbReference type="Pfam" id="PF14027">
    <property type="entry name" value="Questin_oxidase"/>
    <property type="match status" value="1"/>
</dbReference>
<protein>
    <submittedName>
        <fullName evidence="2">Questin oxidase family protein</fullName>
    </submittedName>
</protein>
<keyword evidence="1" id="KW-0560">Oxidoreductase</keyword>
<gene>
    <name evidence="2" type="ORF">ACFSKO_11690</name>
</gene>
<name>A0ABW5BKV6_9PROT</name>
<dbReference type="RefSeq" id="WP_380251711.1">
    <property type="nucleotide sequence ID" value="NZ_JBHUII010000004.1"/>
</dbReference>
<dbReference type="EMBL" id="JBHUII010000004">
    <property type="protein sequence ID" value="MFD2206284.1"/>
    <property type="molecule type" value="Genomic_DNA"/>
</dbReference>
<evidence type="ECO:0000256" key="1">
    <source>
        <dbReference type="ARBA" id="ARBA00023002"/>
    </source>
</evidence>